<comment type="catalytic activity">
    <reaction evidence="8">
        <text>L-seryl-[protein] + ATP = O-phospho-L-seryl-[protein] + ADP + H(+)</text>
        <dbReference type="Rhea" id="RHEA:17989"/>
        <dbReference type="Rhea" id="RHEA-COMP:9863"/>
        <dbReference type="Rhea" id="RHEA-COMP:11604"/>
        <dbReference type="ChEBI" id="CHEBI:15378"/>
        <dbReference type="ChEBI" id="CHEBI:29999"/>
        <dbReference type="ChEBI" id="CHEBI:30616"/>
        <dbReference type="ChEBI" id="CHEBI:83421"/>
        <dbReference type="ChEBI" id="CHEBI:456216"/>
        <dbReference type="EC" id="2.7.11.1"/>
    </reaction>
</comment>
<feature type="coiled-coil region" evidence="10">
    <location>
        <begin position="1420"/>
        <end position="1447"/>
    </location>
</feature>
<dbReference type="CDD" id="cd22249">
    <property type="entry name" value="UDM1_RNF168_RNF169-like"/>
    <property type="match status" value="1"/>
</dbReference>
<reference evidence="13 14" key="1">
    <citation type="submission" date="2019-03" db="EMBL/GenBank/DDBJ databases">
        <title>Single cell metagenomics reveals metabolic interactions within the superorganism composed of flagellate Streblomastix strix and complex community of Bacteroidetes bacteria on its surface.</title>
        <authorList>
            <person name="Treitli S.C."/>
            <person name="Kolisko M."/>
            <person name="Husnik F."/>
            <person name="Keeling P."/>
            <person name="Hampl V."/>
        </authorList>
    </citation>
    <scope>NUCLEOTIDE SEQUENCE [LARGE SCALE GENOMIC DNA]</scope>
    <source>
        <strain evidence="13">ST1C</strain>
    </source>
</reference>
<evidence type="ECO:0000256" key="10">
    <source>
        <dbReference type="SAM" id="Coils"/>
    </source>
</evidence>
<dbReference type="InterPro" id="IPR017441">
    <property type="entry name" value="Protein_kinase_ATP_BS"/>
</dbReference>
<name>A0A5J4X1H4_9EUKA</name>
<evidence type="ECO:0000256" key="3">
    <source>
        <dbReference type="ARBA" id="ARBA00022679"/>
    </source>
</evidence>
<evidence type="ECO:0000256" key="6">
    <source>
        <dbReference type="ARBA" id="ARBA00022840"/>
    </source>
</evidence>
<dbReference type="GO" id="GO:0005737">
    <property type="term" value="C:cytoplasm"/>
    <property type="evidence" value="ECO:0007669"/>
    <property type="project" value="UniProtKB-ARBA"/>
</dbReference>
<dbReference type="PROSITE" id="PS00108">
    <property type="entry name" value="PROTEIN_KINASE_ST"/>
    <property type="match status" value="1"/>
</dbReference>
<dbReference type="EC" id="2.7.11.1" evidence="1"/>
<keyword evidence="4 9" id="KW-0547">Nucleotide-binding</keyword>
<evidence type="ECO:0000256" key="11">
    <source>
        <dbReference type="SAM" id="MobiDB-lite"/>
    </source>
</evidence>
<dbReference type="GO" id="GO:0005524">
    <property type="term" value="F:ATP binding"/>
    <property type="evidence" value="ECO:0007669"/>
    <property type="project" value="UniProtKB-UniRule"/>
</dbReference>
<evidence type="ECO:0000256" key="9">
    <source>
        <dbReference type="PROSITE-ProRule" id="PRU10141"/>
    </source>
</evidence>
<evidence type="ECO:0000256" key="8">
    <source>
        <dbReference type="ARBA" id="ARBA00048679"/>
    </source>
</evidence>
<evidence type="ECO:0000313" key="14">
    <source>
        <dbReference type="Proteomes" id="UP000324800"/>
    </source>
</evidence>
<dbReference type="EMBL" id="SNRW01000538">
    <property type="protein sequence ID" value="KAA6400582.1"/>
    <property type="molecule type" value="Genomic_DNA"/>
</dbReference>
<dbReference type="SUPFAM" id="SSF56112">
    <property type="entry name" value="Protein kinase-like (PK-like)"/>
    <property type="match status" value="1"/>
</dbReference>
<evidence type="ECO:0000259" key="12">
    <source>
        <dbReference type="PROSITE" id="PS50011"/>
    </source>
</evidence>
<keyword evidence="3" id="KW-0808">Transferase</keyword>
<evidence type="ECO:0000256" key="7">
    <source>
        <dbReference type="ARBA" id="ARBA00047899"/>
    </source>
</evidence>
<evidence type="ECO:0000256" key="5">
    <source>
        <dbReference type="ARBA" id="ARBA00022777"/>
    </source>
</evidence>
<dbReference type="InterPro" id="IPR000719">
    <property type="entry name" value="Prot_kinase_dom"/>
</dbReference>
<evidence type="ECO:0000256" key="1">
    <source>
        <dbReference type="ARBA" id="ARBA00012513"/>
    </source>
</evidence>
<protein>
    <recommendedName>
        <fullName evidence="1">non-specific serine/threonine protein kinase</fullName>
        <ecNumber evidence="1">2.7.11.1</ecNumber>
    </recommendedName>
</protein>
<gene>
    <name evidence="13" type="ORF">EZS28_003891</name>
</gene>
<feature type="region of interest" description="Disordered" evidence="11">
    <location>
        <begin position="667"/>
        <end position="722"/>
    </location>
</feature>
<feature type="compositionally biased region" description="Polar residues" evidence="11">
    <location>
        <begin position="1402"/>
        <end position="1411"/>
    </location>
</feature>
<dbReference type="PROSITE" id="PS50011">
    <property type="entry name" value="PROTEIN_KINASE_DOM"/>
    <property type="match status" value="1"/>
</dbReference>
<keyword evidence="10" id="KW-0175">Coiled coil</keyword>
<evidence type="ECO:0000256" key="4">
    <source>
        <dbReference type="ARBA" id="ARBA00022741"/>
    </source>
</evidence>
<proteinExistence type="predicted"/>
<dbReference type="PROSITE" id="PS01310">
    <property type="entry name" value="FXYD"/>
    <property type="match status" value="1"/>
</dbReference>
<evidence type="ECO:0000256" key="2">
    <source>
        <dbReference type="ARBA" id="ARBA00022527"/>
    </source>
</evidence>
<feature type="coiled-coil region" evidence="10">
    <location>
        <begin position="588"/>
        <end position="627"/>
    </location>
</feature>
<dbReference type="InterPro" id="IPR011009">
    <property type="entry name" value="Kinase-like_dom_sf"/>
</dbReference>
<feature type="region of interest" description="Disordered" evidence="11">
    <location>
        <begin position="1385"/>
        <end position="1419"/>
    </location>
</feature>
<feature type="compositionally biased region" description="Acidic residues" evidence="11">
    <location>
        <begin position="1735"/>
        <end position="1751"/>
    </location>
</feature>
<dbReference type="InterPro" id="IPR008271">
    <property type="entry name" value="Ser/Thr_kinase_AS"/>
</dbReference>
<dbReference type="InterPro" id="IPR047297">
    <property type="entry name" value="FXYD_motif"/>
</dbReference>
<dbReference type="Pfam" id="PF00069">
    <property type="entry name" value="Pkinase"/>
    <property type="match status" value="1"/>
</dbReference>
<feature type="domain" description="Protein kinase" evidence="12">
    <location>
        <begin position="44"/>
        <end position="292"/>
    </location>
</feature>
<feature type="compositionally biased region" description="Acidic residues" evidence="11">
    <location>
        <begin position="694"/>
        <end position="710"/>
    </location>
</feature>
<dbReference type="PROSITE" id="PS00107">
    <property type="entry name" value="PROTEIN_KINASE_ATP"/>
    <property type="match status" value="1"/>
</dbReference>
<keyword evidence="6 9" id="KW-0067">ATP-binding</keyword>
<comment type="caution">
    <text evidence="13">The sequence shown here is derived from an EMBL/GenBank/DDBJ whole genome shotgun (WGS) entry which is preliminary data.</text>
</comment>
<accession>A0A5J4X1H4</accession>
<dbReference type="GO" id="GO:0004674">
    <property type="term" value="F:protein serine/threonine kinase activity"/>
    <property type="evidence" value="ECO:0007669"/>
    <property type="project" value="UniProtKB-KW"/>
</dbReference>
<dbReference type="PANTHER" id="PTHR22983:SF6">
    <property type="entry name" value="SERINE_THREONINE-PROTEIN KINASE 36"/>
    <property type="match status" value="1"/>
</dbReference>
<sequence length="2126" mass="243560">MTYSGVFIFLETSRRSFISGLPNESHNPPANAPTFSVYMSDQKFIQLRVIGEGSFGRVYQGRLKYSGHIVAMKYINKFGKGKDTSFMDEVEVLRSLEHENIIQFLDYFETDSDFVVVTEFGQSDLSKLIENDKNLSEDEIHWISRQLIYALKYLHDKNITHRDLKPQNILIDSNGTIKLCDFGFARILDHNSGVMNSVKGTPLYMAPEIINGGTYDWRSDLWSFGALLYELFVGKPPFVAGSYGQLIHILNSAIVYYPDNMSAQFTSFLQGLLQKDPNKRFSWNTLLQHPFITEINTERQKNAKFKPGRKFEQRLNDLDDYISIAHTDMQLRDPALCKTQDDVLLKKRSELQNYLHKSQSSNNSLIRPSTLLDSGNNYGIGSGDIQLNRLQSSPFLGGALIKRRKKAFRKEGDEEDDEEYFDEDDFEDYEDEGFDINQNKQQLFKSQSQQEQEKLDAQKHAEEVALQLQQKMAQERERLLERAVVYRKPVSAIRRTKSCPSQLFIAITSQDLNEDFAYCAMLRDQPKKDRKHMARPWDEIITIVAAEDQILEQRKINRKKQERRPKSATAIMTKKKISEKDIKRMLELKEKERIKKELEKQKEIQRLKEIEIQQQREKEKLELQEKDKGKVKQVKQAFVPLVIHAPVLKINDDTLYDQNKTFGNTESIQKQEINQDQIQSSAQNGESDKTTESQNEEEDDQEDDEQEDEKELPSIGSLLPSQGSLDQIIDDTFAIHDQLPSNRGDKIVALMEQYSSIMQAPLLSDEDAFLQQKDLQKQKQKLLMKKQRRKKRRRLFRKLRQQRWFRYKHQQMNNFTYDIRTIRYGGMPYDYIWMELPTFISPLPSFCSYVRPTLDQFPLSLSPEQKQNSLIVASQSALCNPGQTKLSFKSCVDTFLVPSPPIPTWLSVRWGVMRWMSLKESIPAFLGLALSCSERAQRIVIPKIRSQMSIPSLTVDEMFAEINFVEKMNNIQISQTGIMTNDKAKVSSIQPQSQNSNLFSSSLFPHTAKLANQEATQNNLVNNASVGNLNLSYQYMQSNTKLKNSGISKQSGINTGINLALSTGSGSQKEMKQMQQLLKDLINVNWFDVAQKFLIAIHGLTHLIRVIGCCARGLYSSIIGSFWNGSFRPRWAYDVQERVDQKDDKHKQSHYHRSGKSPSKIDVQNDSDDKQTLFEEDLWLIALINNVAQFFASFFFCSDENVRCQSGLEGYEQIDCRCDECQNKQSFYNLENQLDKNTLKGIETLDQLEDINSNSYPQLQSKIRLKGIFIPQAQPPLWTFLRWHHLLSIVFPYCTFCPSASILPRNVPTHIIFAARIGHRQMMHQKRTSGHFTNILPVQPVALKKLQKQRLLQLNAQEKTRIAKHELRKAQVKFNVQQKKYDEQKQMLNNQTIQRKDDENTSSEPVQNNGFKNKISKSSKEITQQKIDQLQKQYHEAQQQWDSLMIDQVSSERECVRAYAELVSELQRAAAECICAILESIQSLTSCTLLSANAYSVFMKKIITFTPLQEYISPQAQLLLDSQPSISHAMLQNTPMNFLQRLTREVILCVGHLLYGGSTRWGSADISTQLFCVLHGIGECNCVREWKSPLKREMLIVLNCNASSLLLIPIRIALARRVNMIGILSKRLLAHYLSDSTPIDHAIIEAKLIKSNIANLYVQNASRSGESGLHGRDDSYLTLNKQGLLQSLIPSIRSQTCNFPLLFILSEGGNIKIQSQNEGYDLSALVGNTNFGDTEQSEQDTSGDDQSEEYGEAATGGNWSTYLYKESIDEHLRDSRYNSASVGNDYSTTQGVGPVGQGKPQTLGYNENLIKQQGIKIKDIYSSAYGSYKIFQSPALAKLRFAMARFSLNFDIRIPIIDFSLPPINILQECGGSEVVTTLPNSYYIKYGGMRNRLNKDGEYNNSYPNINYALQNFRLSPFCLPAHMMRLTTIISFGQTKYYPMTPLVSALRYEHQSANLNKEPLQMILQFVKQYGTWTPRQQLMLFSEDYVNIRIKPTIFNTYYTHIPSAQNKQWIKYSLQLPLGHLSSKVPHNIKKRMNTIDGRQEGVITQNQADLLSVFQFLSLSEVLTSQLHNEIVNVLDSSADAQESAAAQIIRKQLMDELAELEQSAGINIGEDMDFNSAND</sequence>
<feature type="binding site" evidence="9">
    <location>
        <position position="73"/>
    </location>
    <ligand>
        <name>ATP</name>
        <dbReference type="ChEBI" id="CHEBI:30616"/>
    </ligand>
</feature>
<dbReference type="SMART" id="SM00220">
    <property type="entry name" value="S_TKc"/>
    <property type="match status" value="1"/>
</dbReference>
<feature type="compositionally biased region" description="Polar residues" evidence="11">
    <location>
        <begin position="667"/>
        <end position="685"/>
    </location>
</feature>
<comment type="catalytic activity">
    <reaction evidence="7">
        <text>L-threonyl-[protein] + ATP = O-phospho-L-threonyl-[protein] + ADP + H(+)</text>
        <dbReference type="Rhea" id="RHEA:46608"/>
        <dbReference type="Rhea" id="RHEA-COMP:11060"/>
        <dbReference type="Rhea" id="RHEA-COMP:11605"/>
        <dbReference type="ChEBI" id="CHEBI:15378"/>
        <dbReference type="ChEBI" id="CHEBI:30013"/>
        <dbReference type="ChEBI" id="CHEBI:30616"/>
        <dbReference type="ChEBI" id="CHEBI:61977"/>
        <dbReference type="ChEBI" id="CHEBI:456216"/>
        <dbReference type="EC" id="2.7.11.1"/>
    </reaction>
</comment>
<dbReference type="Gene3D" id="1.10.510.10">
    <property type="entry name" value="Transferase(Phosphotransferase) domain 1"/>
    <property type="match status" value="1"/>
</dbReference>
<evidence type="ECO:0000313" key="13">
    <source>
        <dbReference type="EMBL" id="KAA6400582.1"/>
    </source>
</evidence>
<feature type="region of interest" description="Disordered" evidence="11">
    <location>
        <begin position="1142"/>
        <end position="1166"/>
    </location>
</feature>
<organism evidence="13 14">
    <name type="scientific">Streblomastix strix</name>
    <dbReference type="NCBI Taxonomy" id="222440"/>
    <lineage>
        <taxon>Eukaryota</taxon>
        <taxon>Metamonada</taxon>
        <taxon>Preaxostyla</taxon>
        <taxon>Oxymonadida</taxon>
        <taxon>Streblomastigidae</taxon>
        <taxon>Streblomastix</taxon>
    </lineage>
</organism>
<feature type="region of interest" description="Disordered" evidence="11">
    <location>
        <begin position="1727"/>
        <end position="1753"/>
    </location>
</feature>
<dbReference type="PANTHER" id="PTHR22983">
    <property type="entry name" value="PROTEIN KINASE RELATED"/>
    <property type="match status" value="1"/>
</dbReference>
<keyword evidence="2" id="KW-0723">Serine/threonine-protein kinase</keyword>
<dbReference type="FunFam" id="1.10.510.10:FF:000571">
    <property type="entry name" value="Maternal embryonic leucine zipper kinase"/>
    <property type="match status" value="1"/>
</dbReference>
<dbReference type="Proteomes" id="UP000324800">
    <property type="component" value="Unassembled WGS sequence"/>
</dbReference>
<keyword evidence="5 13" id="KW-0418">Kinase</keyword>